<evidence type="ECO:0000313" key="1">
    <source>
        <dbReference type="EMBL" id="AZV78518.1"/>
    </source>
</evidence>
<reference evidence="1 2" key="1">
    <citation type="submission" date="2018-10" db="EMBL/GenBank/DDBJ databases">
        <title>Parasedimentitalea marina sp. nov., a psychrophilic bacterium isolated from deep seawater of the New Britain Trench.</title>
        <authorList>
            <person name="Cao J."/>
        </authorList>
    </citation>
    <scope>NUCLEOTIDE SEQUENCE [LARGE SCALE GENOMIC DNA]</scope>
    <source>
        <strain evidence="1 2">W43</strain>
    </source>
</reference>
<accession>A0A3T0N3B5</accession>
<gene>
    <name evidence="1" type="ORF">EBB79_11945</name>
</gene>
<dbReference type="KEGG" id="sedi:EBB79_11945"/>
<proteinExistence type="predicted"/>
<sequence>MPDWPHTIPYDLRETLEAADHEAWRPAFQSWAKSHGLRFKLHWEADLMRRVGELDQWRWTPGIQDRWAAIREWLVAHDVPVSDRLPMRPETNSRR</sequence>
<dbReference type="AlphaFoldDB" id="A0A3T0N3B5"/>
<dbReference type="OrthoDB" id="7866992at2"/>
<name>A0A3T0N3B5_9RHOB</name>
<evidence type="ECO:0000313" key="2">
    <source>
        <dbReference type="Proteomes" id="UP000283063"/>
    </source>
</evidence>
<dbReference type="Proteomes" id="UP000283063">
    <property type="component" value="Chromosome"/>
</dbReference>
<dbReference type="RefSeq" id="WP_127749078.1">
    <property type="nucleotide sequence ID" value="NZ_CP033219.1"/>
</dbReference>
<dbReference type="EMBL" id="CP033219">
    <property type="protein sequence ID" value="AZV78518.1"/>
    <property type="molecule type" value="Genomic_DNA"/>
</dbReference>
<protein>
    <submittedName>
        <fullName evidence="1">Uncharacterized protein</fullName>
    </submittedName>
</protein>
<keyword evidence="2" id="KW-1185">Reference proteome</keyword>
<organism evidence="1 2">
    <name type="scientific">Parasedimentitalea marina</name>
    <dbReference type="NCBI Taxonomy" id="2483033"/>
    <lineage>
        <taxon>Bacteria</taxon>
        <taxon>Pseudomonadati</taxon>
        <taxon>Pseudomonadota</taxon>
        <taxon>Alphaproteobacteria</taxon>
        <taxon>Rhodobacterales</taxon>
        <taxon>Paracoccaceae</taxon>
        <taxon>Parasedimentitalea</taxon>
    </lineage>
</organism>